<keyword evidence="2" id="KW-0812">Transmembrane</keyword>
<comment type="caution">
    <text evidence="3">The sequence shown here is derived from an EMBL/GenBank/DDBJ whole genome shotgun (WGS) entry which is preliminary data.</text>
</comment>
<evidence type="ECO:0000256" key="1">
    <source>
        <dbReference type="SAM" id="MobiDB-lite"/>
    </source>
</evidence>
<dbReference type="EMBL" id="MU007011">
    <property type="protein sequence ID" value="KAF2436163.1"/>
    <property type="molecule type" value="Genomic_DNA"/>
</dbReference>
<evidence type="ECO:0000313" key="3">
    <source>
        <dbReference type="EMBL" id="KAF2436163.1"/>
    </source>
</evidence>
<sequence>MGAIGNLIPLVMLFAFVGGLAYFGYQLYDFANELSERGKKKMEKKNISFTKDGMKVGVKEKRQEDYEDKTQSVLVKAWNFASFPGYKSKVWNTEATPGFRRTSSGTGTPSGSRPPTSRT</sequence>
<evidence type="ECO:0000256" key="2">
    <source>
        <dbReference type="SAM" id="Phobius"/>
    </source>
</evidence>
<proteinExistence type="predicted"/>
<feature type="transmembrane region" description="Helical" evidence="2">
    <location>
        <begin position="6"/>
        <end position="25"/>
    </location>
</feature>
<feature type="region of interest" description="Disordered" evidence="1">
    <location>
        <begin position="96"/>
        <end position="119"/>
    </location>
</feature>
<dbReference type="OrthoDB" id="4083871at2759"/>
<dbReference type="PANTHER" id="PTHR42077">
    <property type="entry name" value="YALI0F30239P"/>
    <property type="match status" value="1"/>
</dbReference>
<keyword evidence="4" id="KW-1185">Reference proteome</keyword>
<dbReference type="Proteomes" id="UP000800235">
    <property type="component" value="Unassembled WGS sequence"/>
</dbReference>
<dbReference type="PANTHER" id="PTHR42077:SF1">
    <property type="entry name" value="YALI0F30239P"/>
    <property type="match status" value="1"/>
</dbReference>
<organism evidence="3 4">
    <name type="scientific">Tothia fuscella</name>
    <dbReference type="NCBI Taxonomy" id="1048955"/>
    <lineage>
        <taxon>Eukaryota</taxon>
        <taxon>Fungi</taxon>
        <taxon>Dikarya</taxon>
        <taxon>Ascomycota</taxon>
        <taxon>Pezizomycotina</taxon>
        <taxon>Dothideomycetes</taxon>
        <taxon>Pleosporomycetidae</taxon>
        <taxon>Venturiales</taxon>
        <taxon>Cylindrosympodiaceae</taxon>
        <taxon>Tothia</taxon>
    </lineage>
</organism>
<protein>
    <submittedName>
        <fullName evidence="3">Uncharacterized protein</fullName>
    </submittedName>
</protein>
<dbReference type="AlphaFoldDB" id="A0A9P4U4K8"/>
<reference evidence="3" key="1">
    <citation type="journal article" date="2020" name="Stud. Mycol.">
        <title>101 Dothideomycetes genomes: a test case for predicting lifestyles and emergence of pathogens.</title>
        <authorList>
            <person name="Haridas S."/>
            <person name="Albert R."/>
            <person name="Binder M."/>
            <person name="Bloem J."/>
            <person name="Labutti K."/>
            <person name="Salamov A."/>
            <person name="Andreopoulos B."/>
            <person name="Baker S."/>
            <person name="Barry K."/>
            <person name="Bills G."/>
            <person name="Bluhm B."/>
            <person name="Cannon C."/>
            <person name="Castanera R."/>
            <person name="Culley D."/>
            <person name="Daum C."/>
            <person name="Ezra D."/>
            <person name="Gonzalez J."/>
            <person name="Henrissat B."/>
            <person name="Kuo A."/>
            <person name="Liang C."/>
            <person name="Lipzen A."/>
            <person name="Lutzoni F."/>
            <person name="Magnuson J."/>
            <person name="Mondo S."/>
            <person name="Nolan M."/>
            <person name="Ohm R."/>
            <person name="Pangilinan J."/>
            <person name="Park H.-J."/>
            <person name="Ramirez L."/>
            <person name="Alfaro M."/>
            <person name="Sun H."/>
            <person name="Tritt A."/>
            <person name="Yoshinaga Y."/>
            <person name="Zwiers L.-H."/>
            <person name="Turgeon B."/>
            <person name="Goodwin S."/>
            <person name="Spatafora J."/>
            <person name="Crous P."/>
            <person name="Grigoriev I."/>
        </authorList>
    </citation>
    <scope>NUCLEOTIDE SEQUENCE</scope>
    <source>
        <strain evidence="3">CBS 130266</strain>
    </source>
</reference>
<keyword evidence="2" id="KW-1133">Transmembrane helix</keyword>
<accession>A0A9P4U4K8</accession>
<gene>
    <name evidence="3" type="ORF">EJ08DRAFT_228787</name>
</gene>
<name>A0A9P4U4K8_9PEZI</name>
<evidence type="ECO:0000313" key="4">
    <source>
        <dbReference type="Proteomes" id="UP000800235"/>
    </source>
</evidence>
<keyword evidence="2" id="KW-0472">Membrane</keyword>